<dbReference type="Pfam" id="PF02620">
    <property type="entry name" value="YceD"/>
    <property type="match status" value="1"/>
</dbReference>
<gene>
    <name evidence="2" type="ORF">DR864_12405</name>
</gene>
<dbReference type="InterPro" id="IPR003772">
    <property type="entry name" value="YceD"/>
</dbReference>
<dbReference type="Proteomes" id="UP000251993">
    <property type="component" value="Chromosome"/>
</dbReference>
<evidence type="ECO:0000313" key="3">
    <source>
        <dbReference type="Proteomes" id="UP000251993"/>
    </source>
</evidence>
<evidence type="ECO:0000313" key="2">
    <source>
        <dbReference type="EMBL" id="AXE18498.1"/>
    </source>
</evidence>
<dbReference type="EMBL" id="CP030850">
    <property type="protein sequence ID" value="AXE18498.1"/>
    <property type="molecule type" value="Genomic_DNA"/>
</dbReference>
<proteinExistence type="predicted"/>
<sequence length="201" mass="23286">MRFLINTPNFAAHFDREVKALTQYDIGIYGLKDKQYVYNFESGREFFEALEQELIENGHFTTHLTIDKSTTMLILNFSIAGVVELVCDRSLEVFEEPIDLTEKLILKFGDHDEILAEDIELIRHETVKINVAQYIFDFIALSLPMKKLHPRFRNEENEDEEEEGILVYQSGEESEEKAADAPDNEAIDPRWAALQKLKGKE</sequence>
<accession>A0A344TIM7</accession>
<evidence type="ECO:0000256" key="1">
    <source>
        <dbReference type="SAM" id="MobiDB-lite"/>
    </source>
</evidence>
<feature type="region of interest" description="Disordered" evidence="1">
    <location>
        <begin position="152"/>
        <end position="188"/>
    </location>
</feature>
<dbReference type="AlphaFoldDB" id="A0A344TIM7"/>
<name>A0A344TIM7_9BACT</name>
<reference evidence="2 3" key="1">
    <citation type="submission" date="2018-07" db="EMBL/GenBank/DDBJ databases">
        <title>Genome sequencing of Runella.</title>
        <authorList>
            <person name="Baek M.-G."/>
            <person name="Yi H."/>
        </authorList>
    </citation>
    <scope>NUCLEOTIDE SEQUENCE [LARGE SCALE GENOMIC DNA]</scope>
    <source>
        <strain evidence="2 3">HYN0085</strain>
    </source>
</reference>
<organism evidence="2 3">
    <name type="scientific">Runella rosea</name>
    <dbReference type="NCBI Taxonomy" id="2259595"/>
    <lineage>
        <taxon>Bacteria</taxon>
        <taxon>Pseudomonadati</taxon>
        <taxon>Bacteroidota</taxon>
        <taxon>Cytophagia</taxon>
        <taxon>Cytophagales</taxon>
        <taxon>Spirosomataceae</taxon>
        <taxon>Runella</taxon>
    </lineage>
</organism>
<dbReference type="KEGG" id="run:DR864_12405"/>
<dbReference type="OrthoDB" id="1524821at2"/>
<keyword evidence="3" id="KW-1185">Reference proteome</keyword>
<protein>
    <submittedName>
        <fullName evidence="2">DUF177 domain-containing protein</fullName>
    </submittedName>
</protein>